<dbReference type="Pfam" id="PF22518">
    <property type="entry name" value="DUF6997"/>
    <property type="match status" value="1"/>
</dbReference>
<evidence type="ECO:0000313" key="5">
    <source>
        <dbReference type="Proteomes" id="UP000023561"/>
    </source>
</evidence>
<feature type="domain" description="DUF6996" evidence="1">
    <location>
        <begin position="5"/>
        <end position="73"/>
    </location>
</feature>
<accession>A0A023DFP6</accession>
<sequence>MNLTDKAWEKLFERYNILQEIEKNGFYEIEAKTIKEEREPRLMAKFDHSSNLPKLFKKNGLSILPISRSKYVIGQFDVYQKVTYNQKIKPTQVSFPSDITTIDPTNLYSESSALHCAVITGMIEDVLGEEAFQTVSGKMSSKKFDFNIRTKKGNDLKINVTNSQVEIDGGYESANQFMIVEAKNEMVEDFLIRQLYYPYRLWQGKTYKEVRPVFFTYSNDIFSFFIFEFTDPMRYNSLKLVEQKDYVIAHEEIELEDIIELVNTTKVQPEPQIAFPQADLFPRIVDLLGLLVENDLDRETITLNYDFDERQTYYYTTAGMYLGLIERYTDKETKKVMFTLSNKGREIMRKSFKQKYLSLAGCILAHEPFKQVLLEYIQNGAPPEKGRVVEIMRRCKLYNVNSDSTYERRAQTVSKWVEWILDLPNMY</sequence>
<dbReference type="RefSeq" id="WP_008881866.1">
    <property type="nucleotide sequence ID" value="NZ_BAWO01000029.1"/>
</dbReference>
<evidence type="ECO:0000259" key="2">
    <source>
        <dbReference type="Pfam" id="PF22518"/>
    </source>
</evidence>
<keyword evidence="5" id="KW-1185">Reference proteome</keyword>
<dbReference type="InterPro" id="IPR054265">
    <property type="entry name" value="DUF6996"/>
</dbReference>
<dbReference type="OrthoDB" id="9774819at2"/>
<feature type="domain" description="DUF7226" evidence="3">
    <location>
        <begin position="283"/>
        <end position="424"/>
    </location>
</feature>
<protein>
    <recommendedName>
        <fullName evidence="6">Translation elongation factor</fullName>
    </recommendedName>
</protein>
<evidence type="ECO:0000259" key="3">
    <source>
        <dbReference type="Pfam" id="PF23871"/>
    </source>
</evidence>
<evidence type="ECO:0000313" key="4">
    <source>
        <dbReference type="EMBL" id="GAJ39841.1"/>
    </source>
</evidence>
<dbReference type="InterPro" id="IPR055650">
    <property type="entry name" value="DUF7226"/>
</dbReference>
<evidence type="ECO:0000259" key="1">
    <source>
        <dbReference type="Pfam" id="PF22515"/>
    </source>
</evidence>
<comment type="caution">
    <text evidence="4">The sequence shown here is derived from an EMBL/GenBank/DDBJ whole genome shotgun (WGS) entry which is preliminary data.</text>
</comment>
<evidence type="ECO:0008006" key="6">
    <source>
        <dbReference type="Google" id="ProtNLM"/>
    </source>
</evidence>
<name>A0A023DFP6_9BACL</name>
<dbReference type="Pfam" id="PF23871">
    <property type="entry name" value="DUF7226"/>
    <property type="match status" value="1"/>
</dbReference>
<reference evidence="4 5" key="1">
    <citation type="submission" date="2014-04" db="EMBL/GenBank/DDBJ databases">
        <title>Whole genome shotgun sequence of Geobacillus caldoxylosilyticus NBRC 107762.</title>
        <authorList>
            <person name="Hosoyama A."/>
            <person name="Hosoyama Y."/>
            <person name="Katano-Makiyama Y."/>
            <person name="Tsuchikane K."/>
            <person name="Ohji S."/>
            <person name="Ichikawa N."/>
            <person name="Yamazoe A."/>
            <person name="Fujita N."/>
        </authorList>
    </citation>
    <scope>NUCLEOTIDE SEQUENCE [LARGE SCALE GENOMIC DNA]</scope>
    <source>
        <strain evidence="4 5">NBRC 107762</strain>
    </source>
</reference>
<organism evidence="4 5">
    <name type="scientific">Parageobacillus caldoxylosilyticus NBRC 107762</name>
    <dbReference type="NCBI Taxonomy" id="1220594"/>
    <lineage>
        <taxon>Bacteria</taxon>
        <taxon>Bacillati</taxon>
        <taxon>Bacillota</taxon>
        <taxon>Bacilli</taxon>
        <taxon>Bacillales</taxon>
        <taxon>Anoxybacillaceae</taxon>
        <taxon>Saccharococcus</taxon>
    </lineage>
</organism>
<gene>
    <name evidence="4" type="ORF">GCA01S_029_00190</name>
</gene>
<dbReference type="AlphaFoldDB" id="A0A023DFP6"/>
<dbReference type="EMBL" id="BAWO01000029">
    <property type="protein sequence ID" value="GAJ39841.1"/>
    <property type="molecule type" value="Genomic_DNA"/>
</dbReference>
<dbReference type="Pfam" id="PF22515">
    <property type="entry name" value="DUF6996"/>
    <property type="match status" value="1"/>
</dbReference>
<dbReference type="InterPro" id="IPR054266">
    <property type="entry name" value="DUF6997"/>
</dbReference>
<proteinExistence type="predicted"/>
<feature type="domain" description="DUF6997" evidence="2">
    <location>
        <begin position="74"/>
        <end position="247"/>
    </location>
</feature>
<dbReference type="Proteomes" id="UP000023561">
    <property type="component" value="Unassembled WGS sequence"/>
</dbReference>